<name>A0A8D9PF05_9VIRU</name>
<accession>A0A8D9PF05</accession>
<proteinExistence type="predicted"/>
<organism evidence="1">
    <name type="scientific">Bacteriophage sp</name>
    <dbReference type="NCBI Taxonomy" id="38018"/>
    <lineage>
        <taxon>Viruses</taxon>
    </lineage>
</organism>
<protein>
    <submittedName>
        <fullName evidence="1">Uncharacterized protein</fullName>
    </submittedName>
</protein>
<sequence>MIILRLIEIVYQVCLALFRKKKNLFLRNLKIRLRNLKIN</sequence>
<dbReference type="EMBL" id="BK029940">
    <property type="protein sequence ID" value="DAD55989.1"/>
    <property type="molecule type" value="Genomic_DNA"/>
</dbReference>
<reference evidence="1" key="1">
    <citation type="journal article" date="2021" name="Proc. Natl. Acad. Sci. U.S.A.">
        <title>A Catalog of Tens of Thousands of Viruses from Human Metagenomes Reveals Hidden Associations with Chronic Diseases.</title>
        <authorList>
            <person name="Tisza M.J."/>
            <person name="Buck C.B."/>
        </authorList>
    </citation>
    <scope>NUCLEOTIDE SEQUENCE</scope>
    <source>
        <strain evidence="1">CtOZu12</strain>
    </source>
</reference>
<evidence type="ECO:0000313" key="1">
    <source>
        <dbReference type="EMBL" id="DAD55989.1"/>
    </source>
</evidence>